<dbReference type="RefSeq" id="WP_144042842.1">
    <property type="nucleotide sequence ID" value="NZ_BMPL01000060.1"/>
</dbReference>
<dbReference type="Proteomes" id="UP000318126">
    <property type="component" value="Unassembled WGS sequence"/>
</dbReference>
<proteinExistence type="predicted"/>
<dbReference type="AlphaFoldDB" id="A0A553JE96"/>
<gene>
    <name evidence="1" type="ORF">FN961_24885</name>
</gene>
<reference evidence="2" key="1">
    <citation type="submission" date="2019-07" db="EMBL/GenBank/DDBJ databases">
        <title>Shewanella sp. YLB-08 draft genomic sequence.</title>
        <authorList>
            <person name="Yu L."/>
        </authorList>
    </citation>
    <scope>NUCLEOTIDE SEQUENCE [LARGE SCALE GENOMIC DNA]</scope>
    <source>
        <strain evidence="2">JCM 20706</strain>
    </source>
</reference>
<protein>
    <submittedName>
        <fullName evidence="1">Uncharacterized protein</fullName>
    </submittedName>
</protein>
<evidence type="ECO:0000313" key="1">
    <source>
        <dbReference type="EMBL" id="TRY10774.1"/>
    </source>
</evidence>
<dbReference type="EMBL" id="VKGK01000055">
    <property type="protein sequence ID" value="TRY10774.1"/>
    <property type="molecule type" value="Genomic_DNA"/>
</dbReference>
<accession>A0A553JE96</accession>
<name>A0A553JE96_SHEHA</name>
<comment type="caution">
    <text evidence="1">The sequence shown here is derived from an EMBL/GenBank/DDBJ whole genome shotgun (WGS) entry which is preliminary data.</text>
</comment>
<evidence type="ECO:0000313" key="2">
    <source>
        <dbReference type="Proteomes" id="UP000318126"/>
    </source>
</evidence>
<sequence length="59" mass="6867">MESTKVLLKNDQNNHLNDQIEQFDTFPPLVKKTNTELFNSLCEAFNTDDVTPTYIRGYN</sequence>
<organism evidence="1 2">
    <name type="scientific">Shewanella hanedai</name>
    <name type="common">Alteromonas hanedai</name>
    <dbReference type="NCBI Taxonomy" id="25"/>
    <lineage>
        <taxon>Bacteria</taxon>
        <taxon>Pseudomonadati</taxon>
        <taxon>Pseudomonadota</taxon>
        <taxon>Gammaproteobacteria</taxon>
        <taxon>Alteromonadales</taxon>
        <taxon>Shewanellaceae</taxon>
        <taxon>Shewanella</taxon>
    </lineage>
</organism>
<dbReference type="OrthoDB" id="6267557at2"/>
<keyword evidence="2" id="KW-1185">Reference proteome</keyword>